<accession>A0AAW8QWJ3</accession>
<dbReference type="AlphaFoldDB" id="A0AAW8QWJ3"/>
<dbReference type="PANTHER" id="PTHR43032:SF3">
    <property type="entry name" value="PROTEIN-METHIONINE-SULFOXIDE REDUCTASE CATALYTIC SUBUNIT MSRP"/>
    <property type="match status" value="1"/>
</dbReference>
<protein>
    <recommendedName>
        <fullName evidence="5">Protein-methionine-sulfoxide reductase catalytic subunit MsrP</fullName>
        <ecNumber evidence="5">1.8.5.-</ecNumber>
    </recommendedName>
</protein>
<gene>
    <name evidence="5 7" type="primary">msrP</name>
    <name evidence="7" type="ORF">RM544_02380</name>
</gene>
<reference evidence="7 8" key="1">
    <citation type="submission" date="2023-09" db="EMBL/GenBank/DDBJ databases">
        <authorList>
            <person name="Rey-Velasco X."/>
        </authorList>
    </citation>
    <scope>NUCLEOTIDE SEQUENCE [LARGE SCALE GENOMIC DNA]</scope>
    <source>
        <strain evidence="7 8">W409</strain>
    </source>
</reference>
<feature type="binding site" evidence="5">
    <location>
        <begin position="252"/>
        <end position="254"/>
    </location>
    <ligand>
        <name>Mo-molybdopterin</name>
        <dbReference type="ChEBI" id="CHEBI:71302"/>
    </ligand>
</feature>
<keyword evidence="1 5" id="KW-0500">Molybdenum</keyword>
<evidence type="ECO:0000256" key="4">
    <source>
        <dbReference type="ARBA" id="ARBA00023002"/>
    </source>
</evidence>
<dbReference type="GO" id="GO:0043546">
    <property type="term" value="F:molybdopterin cofactor binding"/>
    <property type="evidence" value="ECO:0007669"/>
    <property type="project" value="UniProtKB-UniRule"/>
</dbReference>
<feature type="binding site" evidence="5">
    <location>
        <position position="236"/>
    </location>
    <ligand>
        <name>Mo-molybdopterin</name>
        <dbReference type="ChEBI" id="CHEBI:71302"/>
    </ligand>
</feature>
<evidence type="ECO:0000313" key="7">
    <source>
        <dbReference type="EMBL" id="MDT0581371.1"/>
    </source>
</evidence>
<dbReference type="HAMAP" id="MF_01206">
    <property type="entry name" value="MsrP"/>
    <property type="match status" value="1"/>
</dbReference>
<comment type="catalytic activity">
    <reaction evidence="5">
        <text>L-methionyl-[protein] + a quinone + H2O = L-methionyl-(R)-S-oxide-[protein] + a quinol</text>
        <dbReference type="Rhea" id="RHEA:51296"/>
        <dbReference type="Rhea" id="RHEA-COMP:12313"/>
        <dbReference type="Rhea" id="RHEA-COMP:12314"/>
        <dbReference type="ChEBI" id="CHEBI:15377"/>
        <dbReference type="ChEBI" id="CHEBI:16044"/>
        <dbReference type="ChEBI" id="CHEBI:24646"/>
        <dbReference type="ChEBI" id="CHEBI:45764"/>
        <dbReference type="ChEBI" id="CHEBI:132124"/>
    </reaction>
</comment>
<feature type="binding site" evidence="5">
    <location>
        <position position="184"/>
    </location>
    <ligand>
        <name>Mo-molybdopterin</name>
        <dbReference type="ChEBI" id="CHEBI:71302"/>
    </ligand>
</feature>
<keyword evidence="8" id="KW-1185">Reference proteome</keyword>
<comment type="subunit">
    <text evidence="5">Heterodimer of a catalytic subunit (MsrP) and a heme-binding subunit (MsrQ).</text>
</comment>
<feature type="binding site" evidence="5">
    <location>
        <position position="91"/>
    </location>
    <ligand>
        <name>Mo-molybdopterin</name>
        <dbReference type="ChEBI" id="CHEBI:71302"/>
    </ligand>
</feature>
<dbReference type="RefSeq" id="WP_311360175.1">
    <property type="nucleotide sequence ID" value="NZ_JAVRIE010000001.1"/>
</dbReference>
<feature type="binding site" evidence="5">
    <location>
        <begin position="94"/>
        <end position="95"/>
    </location>
    <ligand>
        <name>Mo-molybdopterin</name>
        <dbReference type="ChEBI" id="CHEBI:71302"/>
    </ligand>
</feature>
<comment type="similarity">
    <text evidence="5">Belongs to the MsrP family.</text>
</comment>
<dbReference type="NCBIfam" id="NF003767">
    <property type="entry name" value="PRK05363.1"/>
    <property type="match status" value="1"/>
</dbReference>
<dbReference type="GO" id="GO:0016672">
    <property type="term" value="F:oxidoreductase activity, acting on a sulfur group of donors, quinone or similar compound as acceptor"/>
    <property type="evidence" value="ECO:0007669"/>
    <property type="project" value="UniProtKB-UniRule"/>
</dbReference>
<organism evidence="7 8">
    <name type="scientific">Brumicola blandensis</name>
    <dbReference type="NCBI Taxonomy" id="3075611"/>
    <lineage>
        <taxon>Bacteria</taxon>
        <taxon>Pseudomonadati</taxon>
        <taxon>Pseudomonadota</taxon>
        <taxon>Gammaproteobacteria</taxon>
        <taxon>Alteromonadales</taxon>
        <taxon>Alteromonadaceae</taxon>
        <taxon>Brumicola</taxon>
    </lineage>
</organism>
<feature type="domain" description="Oxidoreductase molybdopterin-binding" evidence="6">
    <location>
        <begin position="111"/>
        <end position="270"/>
    </location>
</feature>
<comment type="function">
    <text evidence="5">Part of the MsrPQ system that repairs oxidized periplasmic proteins containing methionine sulfoxide residues (Met-O), using respiratory chain electrons. Thus protects these proteins from oxidative-stress damage caused by reactive species of oxygen and chlorine generated by the host defense mechanisms. MsrPQ is essential for the maintenance of envelope integrity under bleach stress, rescuing a wide series of structurally unrelated periplasmic proteins from methionine oxidation. The catalytic subunit MsrP is non-stereospecific, being able to reduce both (R-) and (S-) diastereoisomers of methionine sulfoxide.</text>
</comment>
<keyword evidence="4 5" id="KW-0560">Oxidoreductase</keyword>
<comment type="caution">
    <text evidence="7">The sequence shown here is derived from an EMBL/GenBank/DDBJ whole genome shotgun (WGS) entry which is preliminary data.</text>
</comment>
<dbReference type="GO" id="GO:0030091">
    <property type="term" value="P:protein repair"/>
    <property type="evidence" value="ECO:0007669"/>
    <property type="project" value="UniProtKB-UniRule"/>
</dbReference>
<feature type="binding site" evidence="5">
    <location>
        <position position="149"/>
    </location>
    <ligand>
        <name>Mo-molybdopterin</name>
        <dbReference type="ChEBI" id="CHEBI:71302"/>
    </ligand>
    <ligandPart>
        <name>Mo</name>
        <dbReference type="ChEBI" id="CHEBI:28685"/>
    </ligandPart>
</feature>
<evidence type="ECO:0000313" key="8">
    <source>
        <dbReference type="Proteomes" id="UP001249020"/>
    </source>
</evidence>
<dbReference type="SUPFAM" id="SSF56524">
    <property type="entry name" value="Oxidoreductase molybdopterin-binding domain"/>
    <property type="match status" value="1"/>
</dbReference>
<feature type="binding site" evidence="5">
    <location>
        <position position="241"/>
    </location>
    <ligand>
        <name>Mo-molybdopterin</name>
        <dbReference type="ChEBI" id="CHEBI:71302"/>
    </ligand>
</feature>
<keyword evidence="3 5" id="KW-0732">Signal</keyword>
<keyword evidence="2 5" id="KW-0479">Metal-binding</keyword>
<dbReference type="Pfam" id="PF00174">
    <property type="entry name" value="Oxidored_molyb"/>
    <property type="match status" value="1"/>
</dbReference>
<evidence type="ECO:0000259" key="6">
    <source>
        <dbReference type="Pfam" id="PF00174"/>
    </source>
</evidence>
<dbReference type="InterPro" id="IPR022867">
    <property type="entry name" value="MsrP"/>
</dbReference>
<dbReference type="InterPro" id="IPR000572">
    <property type="entry name" value="OxRdtase_Mopterin-bd_dom"/>
</dbReference>
<evidence type="ECO:0000256" key="5">
    <source>
        <dbReference type="HAMAP-Rule" id="MF_01206"/>
    </source>
</evidence>
<comment type="catalytic activity">
    <reaction evidence="5">
        <text>L-methionyl-[protein] + a quinone + H2O = L-methionyl-(S)-S-oxide-[protein] + a quinol</text>
        <dbReference type="Rhea" id="RHEA:51292"/>
        <dbReference type="Rhea" id="RHEA-COMP:12313"/>
        <dbReference type="Rhea" id="RHEA-COMP:12315"/>
        <dbReference type="ChEBI" id="CHEBI:15377"/>
        <dbReference type="ChEBI" id="CHEBI:16044"/>
        <dbReference type="ChEBI" id="CHEBI:24646"/>
        <dbReference type="ChEBI" id="CHEBI:44120"/>
        <dbReference type="ChEBI" id="CHEBI:132124"/>
    </reaction>
</comment>
<comment type="cofactor">
    <cofactor evidence="5">
        <name>Mo-molybdopterin</name>
        <dbReference type="ChEBI" id="CHEBI:71302"/>
    </cofactor>
    <text evidence="5">Binds 1 Mo-molybdopterin (Mo-MPT) cofactor per subunit.</text>
</comment>
<dbReference type="Proteomes" id="UP001249020">
    <property type="component" value="Unassembled WGS sequence"/>
</dbReference>
<dbReference type="InterPro" id="IPR036374">
    <property type="entry name" value="OxRdtase_Mopterin-bd_sf"/>
</dbReference>
<dbReference type="EC" id="1.8.5.-" evidence="5"/>
<sequence>MIFKFRKKHDLTESDVTDEKVYLQRREILKKLGYIGAGSLLAGNAFNANAGPFDWFSSDDDPVFKTSPLSFKKSGPDSQILTPEERATSYNNFYEFGTGKGDPVKRAQGFKVDPWSLTVDGLVNKPQKLNLEDLYSRFDLEERIYRLRCVEAWSMVIPWVGFSLAELIKQADPLSSAKYVAFQTLYDPKQMPGQRSRFTGGGVDYPYVEGLRIDEAMQQLSLLSVGMYGKTLPAQNGAPIRLVVPWKYGFKSIKSIVKITLTDKEPPTTWNILAPNEYGFYANVNPKVDHPRWSQARERRITGGGLLAQDRIDTLPFNGYDEVAPLYAGMNLRKYY</sequence>
<evidence type="ECO:0000256" key="3">
    <source>
        <dbReference type="ARBA" id="ARBA00022729"/>
    </source>
</evidence>
<name>A0AAW8QWJ3_9ALTE</name>
<dbReference type="PANTHER" id="PTHR43032">
    <property type="entry name" value="PROTEIN-METHIONINE-SULFOXIDE REDUCTASE"/>
    <property type="match status" value="1"/>
</dbReference>
<evidence type="ECO:0000256" key="2">
    <source>
        <dbReference type="ARBA" id="ARBA00022723"/>
    </source>
</evidence>
<dbReference type="EMBL" id="JAVRIE010000001">
    <property type="protein sequence ID" value="MDT0581371.1"/>
    <property type="molecule type" value="Genomic_DNA"/>
</dbReference>
<evidence type="ECO:0000256" key="1">
    <source>
        <dbReference type="ARBA" id="ARBA00022505"/>
    </source>
</evidence>
<dbReference type="GO" id="GO:0046872">
    <property type="term" value="F:metal ion binding"/>
    <property type="evidence" value="ECO:0007669"/>
    <property type="project" value="UniProtKB-KW"/>
</dbReference>
<dbReference type="Gene3D" id="3.90.420.10">
    <property type="entry name" value="Oxidoreductase, molybdopterin-binding domain"/>
    <property type="match status" value="1"/>
</dbReference>
<proteinExistence type="inferred from homology"/>